<sequence length="555" mass="63127">MDQSTRERLVAWNLEAGIDEETFQEIDDCMLELLFDAKEECGHLKRFKSRLAQMRNSQKNNSPKKSKDANISQENSQKNDSPKKNKYANISQENSQKNNSPKKSKDANISQENSHEVANEDENLENIYPESGCRSLNREGSLLDLPIIHSNEPAIIAVGHSSQPLVEIINHQHVPPNASVASPSDTAIDTASSSNDTPMESLNNDQNLWELTPPNAEKVSLKHLLNTTYEGFKIRKPLEEGTLETRMICNLLITHEFNGTKKFSIVKERFEEWTEEIADTLIVPGKTKAQVKAIFYHAFKKATETKKSVDTGGSVYEKYLNERKWLISRGIITKAQVLSEENYEPWSLMIKNWDDSYLIRLPQKDYKEHSILYKGLRTSTIGHRLWSHDYTSKNGTPPNFKIAFEISTPLIVSLAKEKKKLDAADNQLIASNQSYIAALRCLVRFLAKIVTKRDSDGNLSRDGLANIQGAPEIFAFVTINAIDFVVESNSLLDGFDYCYQSFSALGIPYTGECNLVWVFLQRRIYKNNLEDIRDLYRSADKFIETLDQKRSSDLL</sequence>
<proteinExistence type="predicted"/>
<reference evidence="1" key="1">
    <citation type="submission" date="2023-04" db="EMBL/GenBank/DDBJ databases">
        <title>A chromosome-level genome assembly of the parasitoid wasp Eretmocerus hayati.</title>
        <authorList>
            <person name="Zhong Y."/>
            <person name="Liu S."/>
            <person name="Liu Y."/>
        </authorList>
    </citation>
    <scope>NUCLEOTIDE SEQUENCE</scope>
    <source>
        <strain evidence="1">ZJU_SS_LIU_2023</strain>
    </source>
</reference>
<name>A0ACC2N1F1_9HYME</name>
<evidence type="ECO:0000313" key="1">
    <source>
        <dbReference type="EMBL" id="KAJ8664836.1"/>
    </source>
</evidence>
<gene>
    <name evidence="1" type="ORF">QAD02_006498</name>
</gene>
<dbReference type="EMBL" id="CM056744">
    <property type="protein sequence ID" value="KAJ8664836.1"/>
    <property type="molecule type" value="Genomic_DNA"/>
</dbReference>
<dbReference type="Proteomes" id="UP001239111">
    <property type="component" value="Chromosome 4"/>
</dbReference>
<evidence type="ECO:0000313" key="2">
    <source>
        <dbReference type="Proteomes" id="UP001239111"/>
    </source>
</evidence>
<accession>A0ACC2N1F1</accession>
<protein>
    <submittedName>
        <fullName evidence="1">Uncharacterized protein</fullName>
    </submittedName>
</protein>
<comment type="caution">
    <text evidence="1">The sequence shown here is derived from an EMBL/GenBank/DDBJ whole genome shotgun (WGS) entry which is preliminary data.</text>
</comment>
<organism evidence="1 2">
    <name type="scientific">Eretmocerus hayati</name>
    <dbReference type="NCBI Taxonomy" id="131215"/>
    <lineage>
        <taxon>Eukaryota</taxon>
        <taxon>Metazoa</taxon>
        <taxon>Ecdysozoa</taxon>
        <taxon>Arthropoda</taxon>
        <taxon>Hexapoda</taxon>
        <taxon>Insecta</taxon>
        <taxon>Pterygota</taxon>
        <taxon>Neoptera</taxon>
        <taxon>Endopterygota</taxon>
        <taxon>Hymenoptera</taxon>
        <taxon>Apocrita</taxon>
        <taxon>Proctotrupomorpha</taxon>
        <taxon>Chalcidoidea</taxon>
        <taxon>Aphelinidae</taxon>
        <taxon>Aphelininae</taxon>
        <taxon>Eretmocerus</taxon>
    </lineage>
</organism>
<keyword evidence="2" id="KW-1185">Reference proteome</keyword>